<feature type="region of interest" description="Disordered" evidence="2">
    <location>
        <begin position="24"/>
        <end position="54"/>
    </location>
</feature>
<sequence>MAETRRRPLLELKEEALALSRARRLKVGKGSPDSALQVASRRTLSPDKEPEADENLAAPSKDIYIEAKELQRAHRVLTASDSESKPFGGFWHTPSPCRKRAMCPVCGASTTPRGSDGTLDEPSTEKDLGIQVEILEDLLAQSRPVASEAKRLQHQLASTEARLADTQAALDLAMGLCQELHSAMELQTADFQRFVEDLRRACGAWMEQRQQLEVELDTMVKLCLPGNKQIADLHEELHSARQKLQVSRKRGSRRASTRSHHATIQALQAQLQDAQTQGGHTTREALLELQERLHRKNDELLAVEAKNAQLEAQKAHAEDQVLTLQADLEQAQQGVAEAKREVKSSRAATRAKRAQEVPQGLVVRSLDMLSKGEVVWKLCAANGKWQERFMAVTPGPPAAPESLKWSKDAGRRKLRRPSSVGLQEIVHVGFGAEALPARHKAQVTKPWCCFSVWTAQRSFHFKAESELIAENFVLGLSRLCPGTKPTPVRDVVLHRALGKMGPDAKSRAAALSKALRAASASASAAQGLGEPDRVTHGEEEEEVHFARLGTALSEVAEGGEEEEVESELATDDELNSATKIGSGPKWSAEHGPLLSGSLNKYLKWEGILLLLLTCLFMHLCVYSKFEGLMLRIPRLLLLFVYVVDRLWLN</sequence>
<evidence type="ECO:0000256" key="2">
    <source>
        <dbReference type="SAM" id="MobiDB-lite"/>
    </source>
</evidence>
<dbReference type="Gene3D" id="2.30.29.30">
    <property type="entry name" value="Pleckstrin-homology domain (PH domain)/Phosphotyrosine-binding domain (PTB)"/>
    <property type="match status" value="1"/>
</dbReference>
<gene>
    <name evidence="4" type="ORF">CCMP2556_LOCUS52031</name>
</gene>
<dbReference type="EMBL" id="CAXAMN010027694">
    <property type="protein sequence ID" value="CAK9112197.1"/>
    <property type="molecule type" value="Genomic_DNA"/>
</dbReference>
<keyword evidence="1" id="KW-0175">Coiled coil</keyword>
<protein>
    <recommendedName>
        <fullName evidence="3">PH domain-containing protein</fullName>
    </recommendedName>
</protein>
<proteinExistence type="predicted"/>
<keyword evidence="5" id="KW-1185">Reference proteome</keyword>
<feature type="region of interest" description="Disordered" evidence="2">
    <location>
        <begin position="559"/>
        <end position="583"/>
    </location>
</feature>
<dbReference type="Proteomes" id="UP001642484">
    <property type="component" value="Unassembled WGS sequence"/>
</dbReference>
<feature type="compositionally biased region" description="Acidic residues" evidence="2">
    <location>
        <begin position="559"/>
        <end position="574"/>
    </location>
</feature>
<evidence type="ECO:0000313" key="4">
    <source>
        <dbReference type="EMBL" id="CAK9112197.1"/>
    </source>
</evidence>
<evidence type="ECO:0000259" key="3">
    <source>
        <dbReference type="SMART" id="SM00233"/>
    </source>
</evidence>
<dbReference type="SMART" id="SM00233">
    <property type="entry name" value="PH"/>
    <property type="match status" value="1"/>
</dbReference>
<dbReference type="InterPro" id="IPR011993">
    <property type="entry name" value="PH-like_dom_sf"/>
</dbReference>
<organism evidence="4 5">
    <name type="scientific">Durusdinium trenchii</name>
    <dbReference type="NCBI Taxonomy" id="1381693"/>
    <lineage>
        <taxon>Eukaryota</taxon>
        <taxon>Sar</taxon>
        <taxon>Alveolata</taxon>
        <taxon>Dinophyceae</taxon>
        <taxon>Suessiales</taxon>
        <taxon>Symbiodiniaceae</taxon>
        <taxon>Durusdinium</taxon>
    </lineage>
</organism>
<feature type="domain" description="PH" evidence="3">
    <location>
        <begin position="368"/>
        <end position="483"/>
    </location>
</feature>
<reference evidence="4 5" key="1">
    <citation type="submission" date="2024-02" db="EMBL/GenBank/DDBJ databases">
        <authorList>
            <person name="Chen Y."/>
            <person name="Shah S."/>
            <person name="Dougan E. K."/>
            <person name="Thang M."/>
            <person name="Chan C."/>
        </authorList>
    </citation>
    <scope>NUCLEOTIDE SEQUENCE [LARGE SCALE GENOMIC DNA]</scope>
</reference>
<comment type="caution">
    <text evidence="4">The sequence shown here is derived from an EMBL/GenBank/DDBJ whole genome shotgun (WGS) entry which is preliminary data.</text>
</comment>
<evidence type="ECO:0000313" key="5">
    <source>
        <dbReference type="Proteomes" id="UP001642484"/>
    </source>
</evidence>
<feature type="coiled-coil region" evidence="1">
    <location>
        <begin position="195"/>
        <end position="250"/>
    </location>
</feature>
<feature type="coiled-coil region" evidence="1">
    <location>
        <begin position="286"/>
        <end position="348"/>
    </location>
</feature>
<evidence type="ECO:0000256" key="1">
    <source>
        <dbReference type="SAM" id="Coils"/>
    </source>
</evidence>
<dbReference type="CDD" id="cd00821">
    <property type="entry name" value="PH"/>
    <property type="match status" value="1"/>
</dbReference>
<name>A0ABP0SII5_9DINO</name>
<accession>A0ABP0SII5</accession>
<dbReference type="SUPFAM" id="SSF50729">
    <property type="entry name" value="PH domain-like"/>
    <property type="match status" value="1"/>
</dbReference>
<dbReference type="InterPro" id="IPR001849">
    <property type="entry name" value="PH_domain"/>
</dbReference>